<sequence length="211" mass="24337">MPSKQLALTILAVLALANVYLDVLLSRIAQQVARRRERPLSTYSFLDDDRPPLFPGKGAKRSVRMSVEDSAHYSLLSAQSTEEWLWISTVGDGDLRLGPAHRVFGVGMTHQQHCLQYLLDALQAPHPAHGEHREHPEHCLNHIRQYVLCDADITLEPPDVLDRNSTQERWIGEHRCVDWEMLRAEFRRNWMEWRLVRDGKETEIPSLALYA</sequence>
<dbReference type="STRING" id="34475.A0A4Y9Y0N5"/>
<dbReference type="GO" id="GO:0043386">
    <property type="term" value="P:mycotoxin biosynthetic process"/>
    <property type="evidence" value="ECO:0007669"/>
    <property type="project" value="InterPro"/>
</dbReference>
<dbReference type="PANTHER" id="PTHR33365">
    <property type="entry name" value="YALI0B05434P"/>
    <property type="match status" value="1"/>
</dbReference>
<evidence type="ECO:0000256" key="1">
    <source>
        <dbReference type="ARBA" id="ARBA00004685"/>
    </source>
</evidence>
<evidence type="ECO:0000256" key="3">
    <source>
        <dbReference type="ARBA" id="ARBA00035112"/>
    </source>
</evidence>
<dbReference type="Proteomes" id="UP000298390">
    <property type="component" value="Unassembled WGS sequence"/>
</dbReference>
<dbReference type="InterPro" id="IPR021765">
    <property type="entry name" value="UstYa-like"/>
</dbReference>
<comment type="pathway">
    <text evidence="1">Mycotoxin biosynthesis.</text>
</comment>
<dbReference type="GO" id="GO:0016491">
    <property type="term" value="F:oxidoreductase activity"/>
    <property type="evidence" value="ECO:0007669"/>
    <property type="project" value="UniProtKB-KW"/>
</dbReference>
<dbReference type="EMBL" id="SEKV01000549">
    <property type="protein sequence ID" value="TFY55925.1"/>
    <property type="molecule type" value="Genomic_DNA"/>
</dbReference>
<proteinExistence type="inferred from homology"/>
<keyword evidence="2" id="KW-0560">Oxidoreductase</keyword>
<reference evidence="4 5" key="1">
    <citation type="submission" date="2019-01" db="EMBL/GenBank/DDBJ databases">
        <title>Genome sequencing of the rare red list fungi Fomitopsis rosea.</title>
        <authorList>
            <person name="Buettner E."/>
            <person name="Kellner H."/>
        </authorList>
    </citation>
    <scope>NUCLEOTIDE SEQUENCE [LARGE SCALE GENOMIC DNA]</scope>
    <source>
        <strain evidence="4 5">DSM 105464</strain>
    </source>
</reference>
<comment type="caution">
    <text evidence="4">The sequence shown here is derived from an EMBL/GenBank/DDBJ whole genome shotgun (WGS) entry which is preliminary data.</text>
</comment>
<comment type="similarity">
    <text evidence="3">Belongs to the ustYa family.</text>
</comment>
<dbReference type="PANTHER" id="PTHR33365:SF11">
    <property type="entry name" value="TAT PATHWAY SIGNAL SEQUENCE"/>
    <property type="match status" value="1"/>
</dbReference>
<evidence type="ECO:0000313" key="4">
    <source>
        <dbReference type="EMBL" id="TFY55925.1"/>
    </source>
</evidence>
<organism evidence="4 5">
    <name type="scientific">Rhodofomes roseus</name>
    <dbReference type="NCBI Taxonomy" id="34475"/>
    <lineage>
        <taxon>Eukaryota</taxon>
        <taxon>Fungi</taxon>
        <taxon>Dikarya</taxon>
        <taxon>Basidiomycota</taxon>
        <taxon>Agaricomycotina</taxon>
        <taxon>Agaricomycetes</taxon>
        <taxon>Polyporales</taxon>
        <taxon>Rhodofomes</taxon>
    </lineage>
</organism>
<evidence type="ECO:0000256" key="2">
    <source>
        <dbReference type="ARBA" id="ARBA00023002"/>
    </source>
</evidence>
<evidence type="ECO:0000313" key="5">
    <source>
        <dbReference type="Proteomes" id="UP000298390"/>
    </source>
</evidence>
<name>A0A4Y9Y0N5_9APHY</name>
<gene>
    <name evidence="4" type="ORF">EVJ58_g7942</name>
</gene>
<dbReference type="Pfam" id="PF11807">
    <property type="entry name" value="UstYa"/>
    <property type="match status" value="1"/>
</dbReference>
<accession>A0A4Y9Y0N5</accession>
<protein>
    <submittedName>
        <fullName evidence="4">Uncharacterized protein</fullName>
    </submittedName>
</protein>
<dbReference type="AlphaFoldDB" id="A0A4Y9Y0N5"/>